<dbReference type="PRINTS" id="PR00080">
    <property type="entry name" value="SDRFAMILY"/>
</dbReference>
<gene>
    <name evidence="4" type="ORF">SAMN05192534_10194</name>
</gene>
<protein>
    <recommendedName>
        <fullName evidence="6">Short-chain dehydrogenase</fullName>
    </recommendedName>
</protein>
<reference evidence="4 5" key="1">
    <citation type="submission" date="2016-10" db="EMBL/GenBank/DDBJ databases">
        <authorList>
            <person name="de Groot N.N."/>
        </authorList>
    </citation>
    <scope>NUCLEOTIDE SEQUENCE [LARGE SCALE GENOMIC DNA]</scope>
    <source>
        <strain evidence="4 5">DSM 21632</strain>
    </source>
</reference>
<keyword evidence="5" id="KW-1185">Reference proteome</keyword>
<dbReference type="InterPro" id="IPR002347">
    <property type="entry name" value="SDR_fam"/>
</dbReference>
<evidence type="ECO:0008006" key="6">
    <source>
        <dbReference type="Google" id="ProtNLM"/>
    </source>
</evidence>
<dbReference type="Pfam" id="PF00106">
    <property type="entry name" value="adh_short"/>
    <property type="match status" value="1"/>
</dbReference>
<name>A0A1G7YCV4_9BACI</name>
<dbReference type="SUPFAM" id="SSF51735">
    <property type="entry name" value="NAD(P)-binding Rossmann-fold domains"/>
    <property type="match status" value="1"/>
</dbReference>
<keyword evidence="2" id="KW-0560">Oxidoreductase</keyword>
<dbReference type="PROSITE" id="PS00061">
    <property type="entry name" value="ADH_SHORT"/>
    <property type="match status" value="1"/>
</dbReference>
<evidence type="ECO:0000313" key="5">
    <source>
        <dbReference type="Proteomes" id="UP000199163"/>
    </source>
</evidence>
<dbReference type="PIRSF" id="PIRSF000126">
    <property type="entry name" value="11-beta-HSD1"/>
    <property type="match status" value="1"/>
</dbReference>
<dbReference type="PANTHER" id="PTHR44196">
    <property type="entry name" value="DEHYDROGENASE/REDUCTASE SDR FAMILY MEMBER 7B"/>
    <property type="match status" value="1"/>
</dbReference>
<organism evidence="4 5">
    <name type="scientific">Alteribacillus persepolensis</name>
    <dbReference type="NCBI Taxonomy" id="568899"/>
    <lineage>
        <taxon>Bacteria</taxon>
        <taxon>Bacillati</taxon>
        <taxon>Bacillota</taxon>
        <taxon>Bacilli</taxon>
        <taxon>Bacillales</taxon>
        <taxon>Bacillaceae</taxon>
        <taxon>Alteribacillus</taxon>
    </lineage>
</organism>
<dbReference type="GO" id="GO:0016616">
    <property type="term" value="F:oxidoreductase activity, acting on the CH-OH group of donors, NAD or NADP as acceptor"/>
    <property type="evidence" value="ECO:0007669"/>
    <property type="project" value="UniProtKB-ARBA"/>
</dbReference>
<dbReference type="InterPro" id="IPR036291">
    <property type="entry name" value="NAD(P)-bd_dom_sf"/>
</dbReference>
<sequence length="262" mass="28853">METTKQNIVITGASSGIGESLARMAATQGHYPVLMARSKKHLQRIQRDIQADGGACSIYVCDVTDEQQVKQTAASIMDDVKKVDILINNAGLGRFMLTEETTAEDAKAMVDVNILGLFYVVKAVLPFMKAKKQGHIINIGSQAGRLATPKSSMYAATKHALIGFSNALRLETEPDGIFVSTVNPGPVKTSFFQKADPSGRYEKSIKRFAMETDDVAKQVWDAAIEKRKREVNIPKWMAAVSKLHAMFPGLIETLGKRQFYKK</sequence>
<evidence type="ECO:0000256" key="2">
    <source>
        <dbReference type="ARBA" id="ARBA00023002"/>
    </source>
</evidence>
<dbReference type="PRINTS" id="PR00081">
    <property type="entry name" value="GDHRDH"/>
</dbReference>
<evidence type="ECO:0000256" key="3">
    <source>
        <dbReference type="RuleBase" id="RU000363"/>
    </source>
</evidence>
<dbReference type="GO" id="GO:0016020">
    <property type="term" value="C:membrane"/>
    <property type="evidence" value="ECO:0007669"/>
    <property type="project" value="TreeGrafter"/>
</dbReference>
<dbReference type="Gene3D" id="3.40.50.720">
    <property type="entry name" value="NAD(P)-binding Rossmann-like Domain"/>
    <property type="match status" value="1"/>
</dbReference>
<dbReference type="Proteomes" id="UP000199163">
    <property type="component" value="Unassembled WGS sequence"/>
</dbReference>
<dbReference type="OrthoDB" id="9793345at2"/>
<dbReference type="STRING" id="568899.SAMN05192534_10194"/>
<dbReference type="AlphaFoldDB" id="A0A1G7YCV4"/>
<evidence type="ECO:0000256" key="1">
    <source>
        <dbReference type="ARBA" id="ARBA00006484"/>
    </source>
</evidence>
<dbReference type="PANTHER" id="PTHR44196:SF1">
    <property type="entry name" value="DEHYDROGENASE_REDUCTASE SDR FAMILY MEMBER 7B"/>
    <property type="match status" value="1"/>
</dbReference>
<accession>A0A1G7YCV4</accession>
<dbReference type="FunFam" id="3.40.50.720:FF:000047">
    <property type="entry name" value="NADP-dependent L-serine/L-allo-threonine dehydrogenase"/>
    <property type="match status" value="1"/>
</dbReference>
<dbReference type="RefSeq" id="WP_091270211.1">
    <property type="nucleotide sequence ID" value="NZ_FNDK01000001.1"/>
</dbReference>
<comment type="similarity">
    <text evidence="1 3">Belongs to the short-chain dehydrogenases/reductases (SDR) family.</text>
</comment>
<dbReference type="EMBL" id="FNDK01000001">
    <property type="protein sequence ID" value="SDG94382.1"/>
    <property type="molecule type" value="Genomic_DNA"/>
</dbReference>
<evidence type="ECO:0000313" key="4">
    <source>
        <dbReference type="EMBL" id="SDG94382.1"/>
    </source>
</evidence>
<dbReference type="InterPro" id="IPR020904">
    <property type="entry name" value="Sc_DH/Rdtase_CS"/>
</dbReference>
<proteinExistence type="inferred from homology"/>